<dbReference type="InterPro" id="IPR046469">
    <property type="entry name" value="SAM_HAT_N"/>
</dbReference>
<gene>
    <name evidence="5" type="ORF">SAMN02949497_4331</name>
</gene>
<dbReference type="InterPro" id="IPR023227">
    <property type="entry name" value="SAM_OH_AdoTrfase_C_sf"/>
</dbReference>
<dbReference type="SUPFAM" id="SSF101852">
    <property type="entry name" value="Bacterial fluorinating enzyme, C-terminal domain"/>
    <property type="match status" value="1"/>
</dbReference>
<comment type="similarity">
    <text evidence="2">Belongs to the SAM hydrolase / SAM-dependent halogenase family.</text>
</comment>
<evidence type="ECO:0000256" key="2">
    <source>
        <dbReference type="ARBA" id="ARBA00024035"/>
    </source>
</evidence>
<keyword evidence="6" id="KW-1185">Reference proteome</keyword>
<feature type="domain" description="S-adenosyl-l-methionine hydroxide adenosyltransferase N-terminal" evidence="3">
    <location>
        <begin position="2"/>
        <end position="138"/>
    </location>
</feature>
<accession>A0A1Y6D2P0</accession>
<dbReference type="PANTHER" id="PTHR35092">
    <property type="entry name" value="CHLORINASE MJ1651"/>
    <property type="match status" value="1"/>
</dbReference>
<dbReference type="STRING" id="1760988.SAMN02949497_4331"/>
<evidence type="ECO:0000256" key="1">
    <source>
        <dbReference type="ARBA" id="ARBA00022691"/>
    </source>
</evidence>
<organism evidence="5 6">
    <name type="scientific">Methylomagnum ishizawai</name>
    <dbReference type="NCBI Taxonomy" id="1760988"/>
    <lineage>
        <taxon>Bacteria</taxon>
        <taxon>Pseudomonadati</taxon>
        <taxon>Pseudomonadota</taxon>
        <taxon>Gammaproteobacteria</taxon>
        <taxon>Methylococcales</taxon>
        <taxon>Methylococcaceae</taxon>
        <taxon>Methylomagnum</taxon>
    </lineage>
</organism>
<dbReference type="InterPro" id="IPR023228">
    <property type="entry name" value="SAM_OH_AdoTrfase_N_sf"/>
</dbReference>
<dbReference type="OrthoDB" id="9792195at2"/>
<dbReference type="PIRSF" id="PIRSF006779">
    <property type="entry name" value="UCP006779"/>
    <property type="match status" value="1"/>
</dbReference>
<dbReference type="Pfam" id="PF20257">
    <property type="entry name" value="SAM_HAT_C"/>
    <property type="match status" value="1"/>
</dbReference>
<dbReference type="Gene3D" id="2.40.30.90">
    <property type="entry name" value="Bacterial fluorinating enzyme like"/>
    <property type="match status" value="1"/>
</dbReference>
<name>A0A1Y6D2P0_9GAMM</name>
<keyword evidence="1" id="KW-0949">S-adenosyl-L-methionine</keyword>
<dbReference type="Gene3D" id="3.40.50.10790">
    <property type="entry name" value="S-adenosyl-l-methionine hydroxide adenosyltransferase, N-terminal"/>
    <property type="match status" value="1"/>
</dbReference>
<evidence type="ECO:0000313" key="6">
    <source>
        <dbReference type="Proteomes" id="UP000192923"/>
    </source>
</evidence>
<feature type="domain" description="S-adenosyl-l-methionine hydroxide adenosyltransferase C-terminal" evidence="4">
    <location>
        <begin position="160"/>
        <end position="237"/>
    </location>
</feature>
<evidence type="ECO:0008006" key="7">
    <source>
        <dbReference type="Google" id="ProtNLM"/>
    </source>
</evidence>
<proteinExistence type="inferred from homology"/>
<dbReference type="InterPro" id="IPR002747">
    <property type="entry name" value="SAM_OH_AdoTrfase"/>
</dbReference>
<dbReference type="Pfam" id="PF01887">
    <property type="entry name" value="SAM_HAT_N"/>
    <property type="match status" value="1"/>
</dbReference>
<reference evidence="5 6" key="1">
    <citation type="submission" date="2016-12" db="EMBL/GenBank/DDBJ databases">
        <authorList>
            <person name="Song W.-J."/>
            <person name="Kurnit D.M."/>
        </authorList>
    </citation>
    <scope>NUCLEOTIDE SEQUENCE [LARGE SCALE GENOMIC DNA]</scope>
    <source>
        <strain evidence="5 6">175</strain>
    </source>
</reference>
<dbReference type="InterPro" id="IPR046470">
    <property type="entry name" value="SAM_HAT_C"/>
</dbReference>
<dbReference type="Proteomes" id="UP000192923">
    <property type="component" value="Unassembled WGS sequence"/>
</dbReference>
<evidence type="ECO:0000259" key="3">
    <source>
        <dbReference type="Pfam" id="PF01887"/>
    </source>
</evidence>
<evidence type="ECO:0000313" key="5">
    <source>
        <dbReference type="EMBL" id="SMF96917.1"/>
    </source>
</evidence>
<sequence length="242" mass="26215">MILLFTDFGAEGPYLGQMEAVLRREAPGVSVINLLSDAPTGDPCRSAYLLAALCRYFPEDSVFLGVVDPGVGGARAPVVLRADGRWFVGPDNGLFNTVALQAGDGEWRRIDWRPERLSMSFHGRDLFAPIAARIALGDWAWEGTPYAGPDGAGWPLDWPEIIYCDHYGNAITGIRHRADLDGLDLWVDGKRIPQAGTFCEVPEGAALWYRNSMDLVEIAVNRGRADRALGLAVGAGVAFSAP</sequence>
<evidence type="ECO:0000259" key="4">
    <source>
        <dbReference type="Pfam" id="PF20257"/>
    </source>
</evidence>
<dbReference type="AlphaFoldDB" id="A0A1Y6D2P0"/>
<dbReference type="PANTHER" id="PTHR35092:SF1">
    <property type="entry name" value="CHLORINASE MJ1651"/>
    <property type="match status" value="1"/>
</dbReference>
<dbReference type="RefSeq" id="WP_085215764.1">
    <property type="nucleotide sequence ID" value="NZ_FXAM01000001.1"/>
</dbReference>
<protein>
    <recommendedName>
        <fullName evidence="7">Adenosyl-chloride synthase</fullName>
    </recommendedName>
</protein>
<dbReference type="SUPFAM" id="SSF102522">
    <property type="entry name" value="Bacterial fluorinating enzyme, N-terminal domain"/>
    <property type="match status" value="1"/>
</dbReference>
<dbReference type="EMBL" id="FXAM01000001">
    <property type="protein sequence ID" value="SMF96917.1"/>
    <property type="molecule type" value="Genomic_DNA"/>
</dbReference>